<reference evidence="1" key="1">
    <citation type="submission" date="2023-03" db="EMBL/GenBank/DDBJ databases">
        <title>Actinoallomurus iriomotensis NBRC 103684.</title>
        <authorList>
            <person name="Ichikawa N."/>
            <person name="Sato H."/>
            <person name="Tonouchi N."/>
        </authorList>
    </citation>
    <scope>NUCLEOTIDE SEQUENCE</scope>
    <source>
        <strain evidence="1">NBRC 103684</strain>
    </source>
</reference>
<comment type="caution">
    <text evidence="1">The sequence shown here is derived from an EMBL/GenBank/DDBJ whole genome shotgun (WGS) entry which is preliminary data.</text>
</comment>
<protein>
    <submittedName>
        <fullName evidence="1">Uncharacterized protein</fullName>
    </submittedName>
</protein>
<evidence type="ECO:0000313" key="1">
    <source>
        <dbReference type="EMBL" id="GLY88426.1"/>
    </source>
</evidence>
<dbReference type="EMBL" id="BSTK01000010">
    <property type="protein sequence ID" value="GLY88426.1"/>
    <property type="molecule type" value="Genomic_DNA"/>
</dbReference>
<dbReference type="AlphaFoldDB" id="A0A9W6S764"/>
<proteinExistence type="predicted"/>
<gene>
    <name evidence="1" type="ORF">Airi02_063550</name>
</gene>
<name>A0A9W6S764_9ACTN</name>
<keyword evidence="2" id="KW-1185">Reference proteome</keyword>
<organism evidence="1 2">
    <name type="scientific">Actinoallomurus iriomotensis</name>
    <dbReference type="NCBI Taxonomy" id="478107"/>
    <lineage>
        <taxon>Bacteria</taxon>
        <taxon>Bacillati</taxon>
        <taxon>Actinomycetota</taxon>
        <taxon>Actinomycetes</taxon>
        <taxon>Streptosporangiales</taxon>
        <taxon>Thermomonosporaceae</taxon>
        <taxon>Actinoallomurus</taxon>
    </lineage>
</organism>
<sequence length="91" mass="9404">MLAGAVDEAREGLEVRLRPVPGPVVVGPAAQQDVVLGLDEPAEVGDQLGPVVGEPVALLVLVGDAVEGHQVVEHDLAHGLSSDQFWPRTGV</sequence>
<accession>A0A9W6S764</accession>
<dbReference type="Proteomes" id="UP001165074">
    <property type="component" value="Unassembled WGS sequence"/>
</dbReference>
<evidence type="ECO:0000313" key="2">
    <source>
        <dbReference type="Proteomes" id="UP001165074"/>
    </source>
</evidence>